<reference evidence="3 4" key="1">
    <citation type="submission" date="2018-01" db="EMBL/GenBank/DDBJ databases">
        <title>Genome sequence of a Cantenovulum-like bacteria.</title>
        <authorList>
            <person name="Tan W.R."/>
            <person name="Lau N.-S."/>
            <person name="Go F."/>
            <person name="Amirul A.-A.A."/>
        </authorList>
    </citation>
    <scope>NUCLEOTIDE SEQUENCE [LARGE SCALE GENOMIC DNA]</scope>
    <source>
        <strain evidence="3 4">CCB-QB4</strain>
    </source>
</reference>
<dbReference type="Pfam" id="PF06347">
    <property type="entry name" value="SH3_4"/>
    <property type="match status" value="1"/>
</dbReference>
<feature type="signal peptide" evidence="1">
    <location>
        <begin position="1"/>
        <end position="31"/>
    </location>
</feature>
<gene>
    <name evidence="3" type="ORF">C2869_13300</name>
</gene>
<dbReference type="SUPFAM" id="SSF56925">
    <property type="entry name" value="OMPA-like"/>
    <property type="match status" value="1"/>
</dbReference>
<dbReference type="Proteomes" id="UP000244441">
    <property type="component" value="Chromosome"/>
</dbReference>
<evidence type="ECO:0000256" key="1">
    <source>
        <dbReference type="SAM" id="SignalP"/>
    </source>
</evidence>
<organism evidence="3 4">
    <name type="scientific">Saccharobesus litoralis</name>
    <dbReference type="NCBI Taxonomy" id="2172099"/>
    <lineage>
        <taxon>Bacteria</taxon>
        <taxon>Pseudomonadati</taxon>
        <taxon>Pseudomonadota</taxon>
        <taxon>Gammaproteobacteria</taxon>
        <taxon>Alteromonadales</taxon>
        <taxon>Alteromonadaceae</taxon>
        <taxon>Saccharobesus</taxon>
    </lineage>
</organism>
<dbReference type="OrthoDB" id="9148835at2"/>
<dbReference type="KEGG" id="cate:C2869_13300"/>
<dbReference type="Gene3D" id="2.30.30.40">
    <property type="entry name" value="SH3 Domains"/>
    <property type="match status" value="1"/>
</dbReference>
<evidence type="ECO:0000259" key="2">
    <source>
        <dbReference type="PROSITE" id="PS51781"/>
    </source>
</evidence>
<evidence type="ECO:0000313" key="4">
    <source>
        <dbReference type="Proteomes" id="UP000244441"/>
    </source>
</evidence>
<dbReference type="EMBL" id="CP026604">
    <property type="protein sequence ID" value="AWB67355.1"/>
    <property type="molecule type" value="Genomic_DNA"/>
</dbReference>
<dbReference type="InterPro" id="IPR003646">
    <property type="entry name" value="SH3-like_bac-type"/>
</dbReference>
<keyword evidence="4" id="KW-1185">Reference proteome</keyword>
<sequence>MKQLTTCQCRLIKLFVSAILSICLLANQANAQEHKPESSWWNLFANEQLVSIVVEVPYIELRSGPGIGYPVLNIVEKGETLNIILKRTTWLKVEDKRGNQGWLYQGDLNGVTQEGSRVRLSTEYQFEDYLLRDWEGGFMYGDLEGANYFNVYLGYAFSPVFSSEISYGRAIGDVSDSTIIEANLVASPYPEWFITPYVLVGGGTIETTPHSVLAKAEDRNHTLLSAALGLKYHLARNVLIRSEIKQSIVLTDRDENEEIQTWKIGFSVFF</sequence>
<dbReference type="InterPro" id="IPR010466">
    <property type="entry name" value="DUF1058"/>
</dbReference>
<protein>
    <recommendedName>
        <fullName evidence="2">SH3b domain-containing protein</fullName>
    </recommendedName>
</protein>
<name>A0A2S0VT16_9ALTE</name>
<keyword evidence="1" id="KW-0732">Signal</keyword>
<dbReference type="RefSeq" id="WP_108603402.1">
    <property type="nucleotide sequence ID" value="NZ_CP026604.1"/>
</dbReference>
<dbReference type="Gene3D" id="2.40.160.20">
    <property type="match status" value="1"/>
</dbReference>
<dbReference type="PROSITE" id="PS51781">
    <property type="entry name" value="SH3B"/>
    <property type="match status" value="1"/>
</dbReference>
<feature type="chain" id="PRO_5015614891" description="SH3b domain-containing protein" evidence="1">
    <location>
        <begin position="32"/>
        <end position="270"/>
    </location>
</feature>
<dbReference type="AlphaFoldDB" id="A0A2S0VT16"/>
<dbReference type="InterPro" id="IPR011250">
    <property type="entry name" value="OMP/PagP_B-barrel"/>
</dbReference>
<accession>A0A2S0VT16</accession>
<proteinExistence type="predicted"/>
<feature type="domain" description="SH3b" evidence="2">
    <location>
        <begin position="45"/>
        <end position="112"/>
    </location>
</feature>
<evidence type="ECO:0000313" key="3">
    <source>
        <dbReference type="EMBL" id="AWB67355.1"/>
    </source>
</evidence>